<dbReference type="EMBL" id="CP042435">
    <property type="protein sequence ID" value="QEC68233.1"/>
    <property type="molecule type" value="Genomic_DNA"/>
</dbReference>
<evidence type="ECO:0000256" key="1">
    <source>
        <dbReference type="SAM" id="SignalP"/>
    </source>
</evidence>
<dbReference type="RefSeq" id="WP_147190040.1">
    <property type="nucleotide sequence ID" value="NZ_CP042435.1"/>
</dbReference>
<keyword evidence="1" id="KW-0732">Signal</keyword>
<dbReference type="Proteomes" id="UP000321533">
    <property type="component" value="Chromosome"/>
</dbReference>
<evidence type="ECO:0000313" key="2">
    <source>
        <dbReference type="EMBL" id="QEC68233.1"/>
    </source>
</evidence>
<feature type="signal peptide" evidence="1">
    <location>
        <begin position="1"/>
        <end position="36"/>
    </location>
</feature>
<sequence>MKPQINLLIKKAQKSFSKKIMIVAVAATLIATSAFAGGEENKAKAISSLKKEFNTAKDIEWKVTDNYIKASFNWNDQQLEVFYNYDGDMIAKSRHINPLSLPIDAQQTLAKKYAGYKFDETVEYNGQEGDHYFYTSMIKENTKILLQITPEGSVSVFQK</sequence>
<dbReference type="Gene3D" id="3.10.450.360">
    <property type="match status" value="1"/>
</dbReference>
<evidence type="ECO:0008006" key="4">
    <source>
        <dbReference type="Google" id="ProtNLM"/>
    </source>
</evidence>
<organism evidence="2 3">
    <name type="scientific">Panacibacter ginsenosidivorans</name>
    <dbReference type="NCBI Taxonomy" id="1813871"/>
    <lineage>
        <taxon>Bacteria</taxon>
        <taxon>Pseudomonadati</taxon>
        <taxon>Bacteroidota</taxon>
        <taxon>Chitinophagia</taxon>
        <taxon>Chitinophagales</taxon>
        <taxon>Chitinophagaceae</taxon>
        <taxon>Panacibacter</taxon>
    </lineage>
</organism>
<evidence type="ECO:0000313" key="3">
    <source>
        <dbReference type="Proteomes" id="UP000321533"/>
    </source>
</evidence>
<dbReference type="AlphaFoldDB" id="A0A5B8VB65"/>
<feature type="chain" id="PRO_5022899425" description="Beta-lactamase-inhibitor-like PepSY-like domain-containing protein" evidence="1">
    <location>
        <begin position="37"/>
        <end position="159"/>
    </location>
</feature>
<dbReference type="KEGG" id="pgin:FRZ67_13345"/>
<dbReference type="OrthoDB" id="669738at2"/>
<gene>
    <name evidence="2" type="ORF">FRZ67_13345</name>
</gene>
<keyword evidence="3" id="KW-1185">Reference proteome</keyword>
<reference evidence="2 3" key="1">
    <citation type="journal article" date="2016" name="Int. J. Syst. Evol. Microbiol.">
        <title>Panacibacter ginsenosidivorans gen. nov., sp. nov., with ginsenoside converting activity isolated from soil of a ginseng field.</title>
        <authorList>
            <person name="Siddiqi M.Z."/>
            <person name="Muhammad Shafi S."/>
            <person name="Choi K.D."/>
            <person name="Im W.T."/>
        </authorList>
    </citation>
    <scope>NUCLEOTIDE SEQUENCE [LARGE SCALE GENOMIC DNA]</scope>
    <source>
        <strain evidence="2 3">Gsoil1550</strain>
    </source>
</reference>
<proteinExistence type="predicted"/>
<name>A0A5B8VB65_9BACT</name>
<accession>A0A5B8VB65</accession>
<protein>
    <recommendedName>
        <fullName evidence="4">Beta-lactamase-inhibitor-like PepSY-like domain-containing protein</fullName>
    </recommendedName>
</protein>
<dbReference type="SUPFAM" id="SSF160574">
    <property type="entry name" value="BT0923-like"/>
    <property type="match status" value="1"/>
</dbReference>